<accession>A0A518GHS0</accession>
<dbReference type="GO" id="GO:0006109">
    <property type="term" value="P:regulation of carbohydrate metabolic process"/>
    <property type="evidence" value="ECO:0007669"/>
    <property type="project" value="InterPro"/>
</dbReference>
<dbReference type="RefSeq" id="WP_145086573.1">
    <property type="nucleotide sequence ID" value="NZ_CP036298.1"/>
</dbReference>
<evidence type="ECO:0000256" key="2">
    <source>
        <dbReference type="ARBA" id="ARBA00022845"/>
    </source>
</evidence>
<dbReference type="Proteomes" id="UP000318017">
    <property type="component" value="Chromosome"/>
</dbReference>
<dbReference type="Pfam" id="PF02599">
    <property type="entry name" value="CsrA"/>
    <property type="match status" value="1"/>
</dbReference>
<sequence length="110" mass="11577">MLVLTRKPNQSIKIGDNITINVVRVRGNTIQLGIEAPQDVSILRSELLLKTVLKPNSAAAPSDHATRSDGTRSPQDSTGSSSSDSEEKTPANLSLACSAEPIVLQLLAAS</sequence>
<dbReference type="HAMAP" id="MF_00167">
    <property type="entry name" value="CsrA"/>
    <property type="match status" value="1"/>
</dbReference>
<comment type="function">
    <text evidence="4">A translational regulator that binds mRNA to regulate translation initiation and/or mRNA stability. Usually binds in the 5'-UTR at or near the Shine-Dalgarno sequence preventing ribosome-binding, thus repressing translation. Its main target seems to be the major flagellin gene, while its function is anatagonized by FliW.</text>
</comment>
<dbReference type="PANTHER" id="PTHR34984:SF1">
    <property type="entry name" value="CARBON STORAGE REGULATOR"/>
    <property type="match status" value="1"/>
</dbReference>
<dbReference type="AlphaFoldDB" id="A0A518GHS0"/>
<reference evidence="6 7" key="1">
    <citation type="submission" date="2019-02" db="EMBL/GenBank/DDBJ databases">
        <title>Deep-cultivation of Planctomycetes and their phenomic and genomic characterization uncovers novel biology.</title>
        <authorList>
            <person name="Wiegand S."/>
            <person name="Jogler M."/>
            <person name="Boedeker C."/>
            <person name="Pinto D."/>
            <person name="Vollmers J."/>
            <person name="Rivas-Marin E."/>
            <person name="Kohn T."/>
            <person name="Peeters S.H."/>
            <person name="Heuer A."/>
            <person name="Rast P."/>
            <person name="Oberbeckmann S."/>
            <person name="Bunk B."/>
            <person name="Jeske O."/>
            <person name="Meyerdierks A."/>
            <person name="Storesund J.E."/>
            <person name="Kallscheuer N."/>
            <person name="Luecker S."/>
            <person name="Lage O.M."/>
            <person name="Pohl T."/>
            <person name="Merkel B.J."/>
            <person name="Hornburger P."/>
            <person name="Mueller R.-W."/>
            <person name="Bruemmer F."/>
            <person name="Labrenz M."/>
            <person name="Spormann A.M."/>
            <person name="Op den Camp H."/>
            <person name="Overmann J."/>
            <person name="Amann R."/>
            <person name="Jetten M.S.M."/>
            <person name="Mascher T."/>
            <person name="Medema M.H."/>
            <person name="Devos D.P."/>
            <person name="Kaster A.-K."/>
            <person name="Ovreas L."/>
            <person name="Rohde M."/>
            <person name="Galperin M.Y."/>
            <person name="Jogler C."/>
        </authorList>
    </citation>
    <scope>NUCLEOTIDE SEQUENCE [LARGE SCALE GENOMIC DNA]</scope>
    <source>
        <strain evidence="6 7">Q31a</strain>
    </source>
</reference>
<dbReference type="GO" id="GO:0048027">
    <property type="term" value="F:mRNA 5'-UTR binding"/>
    <property type="evidence" value="ECO:0007669"/>
    <property type="project" value="UniProtKB-UniRule"/>
</dbReference>
<dbReference type="GO" id="GO:0005829">
    <property type="term" value="C:cytosol"/>
    <property type="evidence" value="ECO:0007669"/>
    <property type="project" value="TreeGrafter"/>
</dbReference>
<feature type="compositionally biased region" description="Low complexity" evidence="5">
    <location>
        <begin position="73"/>
        <end position="83"/>
    </location>
</feature>
<evidence type="ECO:0000256" key="4">
    <source>
        <dbReference type="HAMAP-Rule" id="MF_00167"/>
    </source>
</evidence>
<dbReference type="SUPFAM" id="SSF117130">
    <property type="entry name" value="CsrA-like"/>
    <property type="match status" value="1"/>
</dbReference>
<evidence type="ECO:0000256" key="1">
    <source>
        <dbReference type="ARBA" id="ARBA00022490"/>
    </source>
</evidence>
<organism evidence="6 7">
    <name type="scientific">Aureliella helgolandensis</name>
    <dbReference type="NCBI Taxonomy" id="2527968"/>
    <lineage>
        <taxon>Bacteria</taxon>
        <taxon>Pseudomonadati</taxon>
        <taxon>Planctomycetota</taxon>
        <taxon>Planctomycetia</taxon>
        <taxon>Pirellulales</taxon>
        <taxon>Pirellulaceae</taxon>
        <taxon>Aureliella</taxon>
    </lineage>
</organism>
<proteinExistence type="inferred from homology"/>
<keyword evidence="2 4" id="KW-0810">Translation regulation</keyword>
<gene>
    <name evidence="4" type="primary">csrA</name>
    <name evidence="6" type="ORF">Q31a_65130</name>
</gene>
<feature type="region of interest" description="Disordered" evidence="5">
    <location>
        <begin position="56"/>
        <end position="94"/>
    </location>
</feature>
<dbReference type="InterPro" id="IPR036107">
    <property type="entry name" value="CsrA_sf"/>
</dbReference>
<dbReference type="KEGG" id="ahel:Q31a_65130"/>
<evidence type="ECO:0000313" key="7">
    <source>
        <dbReference type="Proteomes" id="UP000318017"/>
    </source>
</evidence>
<evidence type="ECO:0000256" key="5">
    <source>
        <dbReference type="SAM" id="MobiDB-lite"/>
    </source>
</evidence>
<keyword evidence="4" id="KW-0678">Repressor</keyword>
<comment type="similarity">
    <text evidence="4">Belongs to the CsrA/RsmA family.</text>
</comment>
<evidence type="ECO:0000313" key="6">
    <source>
        <dbReference type="EMBL" id="QDV28118.1"/>
    </source>
</evidence>
<keyword evidence="7" id="KW-1185">Reference proteome</keyword>
<keyword evidence="1 4" id="KW-0963">Cytoplasm</keyword>
<dbReference type="GO" id="GO:0045947">
    <property type="term" value="P:negative regulation of translational initiation"/>
    <property type="evidence" value="ECO:0007669"/>
    <property type="project" value="UniProtKB-UniRule"/>
</dbReference>
<keyword evidence="3 4" id="KW-0694">RNA-binding</keyword>
<dbReference type="OrthoDB" id="289081at2"/>
<comment type="subcellular location">
    <subcellularLocation>
        <location evidence="4">Cytoplasm</location>
    </subcellularLocation>
</comment>
<keyword evidence="4" id="KW-1005">Bacterial flagellum biogenesis</keyword>
<dbReference type="GO" id="GO:1902208">
    <property type="term" value="P:regulation of bacterial-type flagellum assembly"/>
    <property type="evidence" value="ECO:0007669"/>
    <property type="project" value="UniProtKB-UniRule"/>
</dbReference>
<dbReference type="PANTHER" id="PTHR34984">
    <property type="entry name" value="CARBON STORAGE REGULATOR"/>
    <property type="match status" value="1"/>
</dbReference>
<dbReference type="Gene3D" id="2.60.40.4380">
    <property type="entry name" value="Translational regulator CsrA"/>
    <property type="match status" value="1"/>
</dbReference>
<dbReference type="EMBL" id="CP036298">
    <property type="protein sequence ID" value="QDV28118.1"/>
    <property type="molecule type" value="Genomic_DNA"/>
</dbReference>
<name>A0A518GHS0_9BACT</name>
<protein>
    <recommendedName>
        <fullName evidence="4">Translational regulator CsrA</fullName>
    </recommendedName>
</protein>
<evidence type="ECO:0000256" key="3">
    <source>
        <dbReference type="ARBA" id="ARBA00022884"/>
    </source>
</evidence>
<dbReference type="GO" id="GO:0044781">
    <property type="term" value="P:bacterial-type flagellum organization"/>
    <property type="evidence" value="ECO:0007669"/>
    <property type="project" value="UniProtKB-KW"/>
</dbReference>
<dbReference type="InterPro" id="IPR003751">
    <property type="entry name" value="CsrA"/>
</dbReference>
<comment type="subunit">
    <text evidence="4">Homodimer; the beta-strands of each monomer intercalate to form a hydrophobic core, while the alpha-helices form wings that extend away from the core.</text>
</comment>
<dbReference type="GO" id="GO:0006402">
    <property type="term" value="P:mRNA catabolic process"/>
    <property type="evidence" value="ECO:0007669"/>
    <property type="project" value="InterPro"/>
</dbReference>